<evidence type="ECO:0000313" key="3">
    <source>
        <dbReference type="Proteomes" id="UP001056455"/>
    </source>
</evidence>
<gene>
    <name evidence="2" type="ORF">NF556_12525</name>
</gene>
<keyword evidence="3" id="KW-1185">Reference proteome</keyword>
<proteinExistence type="predicted"/>
<keyword evidence="1" id="KW-0472">Membrane</keyword>
<dbReference type="Proteomes" id="UP001056455">
    <property type="component" value="Chromosome"/>
</dbReference>
<name>A0ABY4YNU8_9MICO</name>
<feature type="transmembrane region" description="Helical" evidence="1">
    <location>
        <begin position="181"/>
        <end position="200"/>
    </location>
</feature>
<evidence type="ECO:0000256" key="1">
    <source>
        <dbReference type="SAM" id="Phobius"/>
    </source>
</evidence>
<feature type="transmembrane region" description="Helical" evidence="1">
    <location>
        <begin position="136"/>
        <end position="161"/>
    </location>
</feature>
<evidence type="ECO:0000313" key="2">
    <source>
        <dbReference type="EMBL" id="USQ78463.1"/>
    </source>
</evidence>
<keyword evidence="1" id="KW-1133">Transmembrane helix</keyword>
<accession>A0ABY4YNU8</accession>
<sequence>MFQQWRRRRLVKRVKPGDGRPLKRFRWWQQLNRGLMYLRADAAEGRVAEYAVDVGYLGDAQTGEVTARLYADGRLQAWSKTPVIFPVPGGTIEVATSVFGLKRCHFVDQAGTEHQLVPDPKSAEGRRARLERHHPVVSRWVGVVAVVLLVLGLTQVLLQLAEQLTAIPPIAEGIGAFHSPVQLPLWVTIALGVGAVVGSMERALRLRYHWLLDAAAS</sequence>
<protein>
    <submittedName>
        <fullName evidence="2">Uncharacterized protein</fullName>
    </submittedName>
</protein>
<dbReference type="EMBL" id="CP099489">
    <property type="protein sequence ID" value="USQ78463.1"/>
    <property type="molecule type" value="Genomic_DNA"/>
</dbReference>
<dbReference type="RefSeq" id="WP_252591261.1">
    <property type="nucleotide sequence ID" value="NZ_CP099489.1"/>
</dbReference>
<reference evidence="2" key="1">
    <citation type="submission" date="2022-06" db="EMBL/GenBank/DDBJ databases">
        <title>Ornithinimicrobium HY1793.</title>
        <authorList>
            <person name="Huang Y."/>
        </authorList>
    </citation>
    <scope>NUCLEOTIDE SEQUENCE</scope>
    <source>
        <strain evidence="2">HY1793</strain>
    </source>
</reference>
<keyword evidence="1" id="KW-0812">Transmembrane</keyword>
<organism evidence="2 3">
    <name type="scientific">Ornithinimicrobium faecis</name>
    <dbReference type="NCBI Taxonomy" id="2934158"/>
    <lineage>
        <taxon>Bacteria</taxon>
        <taxon>Bacillati</taxon>
        <taxon>Actinomycetota</taxon>
        <taxon>Actinomycetes</taxon>
        <taxon>Micrococcales</taxon>
        <taxon>Ornithinimicrobiaceae</taxon>
        <taxon>Ornithinimicrobium</taxon>
    </lineage>
</organism>